<name>A0ABW4BJX8_9LACO</name>
<keyword evidence="3" id="KW-1185">Reference proteome</keyword>
<dbReference type="PANTHER" id="PTHR43792">
    <property type="entry name" value="GNAT FAMILY, PUTATIVE (AFU_ORTHOLOGUE AFUA_3G00765)-RELATED-RELATED"/>
    <property type="match status" value="1"/>
</dbReference>
<dbReference type="Pfam" id="PF13302">
    <property type="entry name" value="Acetyltransf_3"/>
    <property type="match status" value="1"/>
</dbReference>
<reference evidence="3" key="1">
    <citation type="journal article" date="2019" name="Int. J. Syst. Evol. Microbiol.">
        <title>The Global Catalogue of Microorganisms (GCM) 10K type strain sequencing project: providing services to taxonomists for standard genome sequencing and annotation.</title>
        <authorList>
            <consortium name="The Broad Institute Genomics Platform"/>
            <consortium name="The Broad Institute Genome Sequencing Center for Infectious Disease"/>
            <person name="Wu L."/>
            <person name="Ma J."/>
        </authorList>
    </citation>
    <scope>NUCLEOTIDE SEQUENCE [LARGE SCALE GENOMIC DNA]</scope>
    <source>
        <strain evidence="3">CCM 8937</strain>
    </source>
</reference>
<accession>A0ABW4BJX8</accession>
<dbReference type="EMBL" id="JBHTOH010000008">
    <property type="protein sequence ID" value="MFD1410136.1"/>
    <property type="molecule type" value="Genomic_DNA"/>
</dbReference>
<dbReference type="GO" id="GO:0016746">
    <property type="term" value="F:acyltransferase activity"/>
    <property type="evidence" value="ECO:0007669"/>
    <property type="project" value="UniProtKB-KW"/>
</dbReference>
<keyword evidence="2" id="KW-0012">Acyltransferase</keyword>
<dbReference type="PROSITE" id="PS51186">
    <property type="entry name" value="GNAT"/>
    <property type="match status" value="1"/>
</dbReference>
<dbReference type="Proteomes" id="UP001597191">
    <property type="component" value="Unassembled WGS sequence"/>
</dbReference>
<evidence type="ECO:0000313" key="3">
    <source>
        <dbReference type="Proteomes" id="UP001597191"/>
    </source>
</evidence>
<dbReference type="RefSeq" id="WP_125651177.1">
    <property type="nucleotide sequence ID" value="NZ_JBHTOH010000008.1"/>
</dbReference>
<dbReference type="InterPro" id="IPR016181">
    <property type="entry name" value="Acyl_CoA_acyltransferase"/>
</dbReference>
<keyword evidence="2" id="KW-0808">Transferase</keyword>
<dbReference type="SUPFAM" id="SSF55729">
    <property type="entry name" value="Acyl-CoA N-acyltransferases (Nat)"/>
    <property type="match status" value="1"/>
</dbReference>
<dbReference type="Gene3D" id="3.40.630.30">
    <property type="match status" value="1"/>
</dbReference>
<sequence length="180" mass="21127">MTLTTSRLLLRRFNETDLAFIETLGTTPLYHQTAGFAKIQSEAQGQQILNVYQRRTESYLIITQATHEKIGLIELSERSVDPQSELYATRELGFLLLQSAWGQGYMTEAVTALLDDAFPRLQLREIWAGHYENNQPSAIFLQKMGFQYRYEVTLPFYFFEQTVEKYYLLTVSDWQRFRNK</sequence>
<dbReference type="EC" id="2.3.-.-" evidence="2"/>
<evidence type="ECO:0000313" key="2">
    <source>
        <dbReference type="EMBL" id="MFD1410136.1"/>
    </source>
</evidence>
<dbReference type="InterPro" id="IPR000182">
    <property type="entry name" value="GNAT_dom"/>
</dbReference>
<gene>
    <name evidence="2" type="ORF">ACFQ4R_00625</name>
</gene>
<dbReference type="PANTHER" id="PTHR43792:SF1">
    <property type="entry name" value="N-ACETYLTRANSFERASE DOMAIN-CONTAINING PROTEIN"/>
    <property type="match status" value="1"/>
</dbReference>
<dbReference type="InterPro" id="IPR051531">
    <property type="entry name" value="N-acetyltransferase"/>
</dbReference>
<protein>
    <submittedName>
        <fullName evidence="2">GNAT family N-acetyltransferase</fullName>
        <ecNumber evidence="2">2.3.-.-</ecNumber>
    </submittedName>
</protein>
<organism evidence="2 3">
    <name type="scientific">Lapidilactobacillus gannanensis</name>
    <dbReference type="NCBI Taxonomy" id="2486002"/>
    <lineage>
        <taxon>Bacteria</taxon>
        <taxon>Bacillati</taxon>
        <taxon>Bacillota</taxon>
        <taxon>Bacilli</taxon>
        <taxon>Lactobacillales</taxon>
        <taxon>Lactobacillaceae</taxon>
        <taxon>Lapidilactobacillus</taxon>
    </lineage>
</organism>
<proteinExistence type="predicted"/>
<evidence type="ECO:0000259" key="1">
    <source>
        <dbReference type="PROSITE" id="PS51186"/>
    </source>
</evidence>
<feature type="domain" description="N-acetyltransferase" evidence="1">
    <location>
        <begin position="8"/>
        <end position="164"/>
    </location>
</feature>
<comment type="caution">
    <text evidence="2">The sequence shown here is derived from an EMBL/GenBank/DDBJ whole genome shotgun (WGS) entry which is preliminary data.</text>
</comment>